<dbReference type="PANTHER" id="PTHR40077">
    <property type="entry name" value="MEMBRANE PROTEIN-RELATED"/>
    <property type="match status" value="1"/>
</dbReference>
<feature type="domain" description="DUF3817" evidence="7">
    <location>
        <begin position="4"/>
        <end position="90"/>
    </location>
</feature>
<evidence type="ECO:0000259" key="7">
    <source>
        <dbReference type="Pfam" id="PF12823"/>
    </source>
</evidence>
<evidence type="ECO:0000256" key="5">
    <source>
        <dbReference type="ARBA" id="ARBA00023136"/>
    </source>
</evidence>
<accession>A0ABQ2NF51</accession>
<feature type="transmembrane region" description="Helical" evidence="6">
    <location>
        <begin position="12"/>
        <end position="31"/>
    </location>
</feature>
<keyword evidence="9" id="KW-1185">Reference proteome</keyword>
<keyword evidence="2" id="KW-1003">Cell membrane</keyword>
<dbReference type="EMBL" id="BMNI01000011">
    <property type="protein sequence ID" value="GGO93169.1"/>
    <property type="molecule type" value="Genomic_DNA"/>
</dbReference>
<keyword evidence="3 6" id="KW-0812">Transmembrane</keyword>
<name>A0ABQ2NF51_9ACTN</name>
<keyword evidence="5 6" id="KW-0472">Membrane</keyword>
<comment type="subcellular location">
    <subcellularLocation>
        <location evidence="1">Cell membrane</location>
        <topology evidence="1">Multi-pass membrane protein</topology>
    </subcellularLocation>
</comment>
<evidence type="ECO:0000256" key="1">
    <source>
        <dbReference type="ARBA" id="ARBA00004651"/>
    </source>
</evidence>
<dbReference type="NCBIfam" id="TIGR03954">
    <property type="entry name" value="integ_memb_HG"/>
    <property type="match status" value="1"/>
</dbReference>
<gene>
    <name evidence="8" type="ORF">GCM10011584_31250</name>
</gene>
<evidence type="ECO:0000256" key="3">
    <source>
        <dbReference type="ARBA" id="ARBA00022692"/>
    </source>
</evidence>
<feature type="transmembrane region" description="Helical" evidence="6">
    <location>
        <begin position="43"/>
        <end position="61"/>
    </location>
</feature>
<dbReference type="Proteomes" id="UP000655410">
    <property type="component" value="Unassembled WGS sequence"/>
</dbReference>
<dbReference type="Pfam" id="PF12823">
    <property type="entry name" value="DUF3817"/>
    <property type="match status" value="1"/>
</dbReference>
<evidence type="ECO:0000256" key="6">
    <source>
        <dbReference type="SAM" id="Phobius"/>
    </source>
</evidence>
<keyword evidence="4 6" id="KW-1133">Transmembrane helix</keyword>
<evidence type="ECO:0000313" key="9">
    <source>
        <dbReference type="Proteomes" id="UP000655410"/>
    </source>
</evidence>
<sequence length="148" mass="15748">MTPLRLFKALAVTEAVTWAALLTGMLLKYGFKTTELGVQIAGPIHGVAFIAFCLVTIVIGIDQGWSKRRVLLGLASSIPPFFTILFERYAESRGLLGTSWQSRADSPGRGQRAVCWLLHNRLRALAAFAGAVVALTAVALIAGPPVGG</sequence>
<proteinExistence type="predicted"/>
<reference evidence="9" key="1">
    <citation type="journal article" date="2019" name="Int. J. Syst. Evol. Microbiol.">
        <title>The Global Catalogue of Microorganisms (GCM) 10K type strain sequencing project: providing services to taxonomists for standard genome sequencing and annotation.</title>
        <authorList>
            <consortium name="The Broad Institute Genomics Platform"/>
            <consortium name="The Broad Institute Genome Sequencing Center for Infectious Disease"/>
            <person name="Wu L."/>
            <person name="Ma J."/>
        </authorList>
    </citation>
    <scope>NUCLEOTIDE SEQUENCE [LARGE SCALE GENOMIC DNA]</scope>
    <source>
        <strain evidence="9">CGMCC 4.7371</strain>
    </source>
</reference>
<organism evidence="8 9">
    <name type="scientific">Nocardioides phosphati</name>
    <dbReference type="NCBI Taxonomy" id="1867775"/>
    <lineage>
        <taxon>Bacteria</taxon>
        <taxon>Bacillati</taxon>
        <taxon>Actinomycetota</taxon>
        <taxon>Actinomycetes</taxon>
        <taxon>Propionibacteriales</taxon>
        <taxon>Nocardioidaceae</taxon>
        <taxon>Nocardioides</taxon>
    </lineage>
</organism>
<dbReference type="InterPro" id="IPR023845">
    <property type="entry name" value="DUF3817_TM"/>
</dbReference>
<protein>
    <submittedName>
        <fullName evidence="8">Membrane protein</fullName>
    </submittedName>
</protein>
<comment type="caution">
    <text evidence="8">The sequence shown here is derived from an EMBL/GenBank/DDBJ whole genome shotgun (WGS) entry which is preliminary data.</text>
</comment>
<feature type="transmembrane region" description="Helical" evidence="6">
    <location>
        <begin position="122"/>
        <end position="142"/>
    </location>
</feature>
<dbReference type="PANTHER" id="PTHR40077:SF1">
    <property type="entry name" value="MEMBRANE PROTEIN"/>
    <property type="match status" value="1"/>
</dbReference>
<evidence type="ECO:0000313" key="8">
    <source>
        <dbReference type="EMBL" id="GGO93169.1"/>
    </source>
</evidence>
<evidence type="ECO:0000256" key="4">
    <source>
        <dbReference type="ARBA" id="ARBA00022989"/>
    </source>
</evidence>
<evidence type="ECO:0000256" key="2">
    <source>
        <dbReference type="ARBA" id="ARBA00022475"/>
    </source>
</evidence>
<dbReference type="RefSeq" id="WP_188784965.1">
    <property type="nucleotide sequence ID" value="NZ_BMNI01000011.1"/>
</dbReference>